<gene>
    <name evidence="2" type="ORF">ACIBG2_03060</name>
</gene>
<sequence>MNEDDRDVALLLKKAAEQVEIEAAPYQAVVRGGRRRRARRRAALAGVALAVVVSGFAGTAAFEERPLVNWDRANPTAVQRHVYDPQVTALGEVAGRRLYIEVWGAPRDDAELREQKARMVRAGVWEDRAPKSFPPPAVGETWYSVYAPGGSGGKEPVASGVEAPLDGDLGTVHVTGLGMRRLAMGEVSPDVVRITGDWSAGSVKGTITQVRGLENPWFTVEGDAELKSFTTFHRDGTAEHHPQ</sequence>
<proteinExistence type="predicted"/>
<keyword evidence="1" id="KW-1133">Transmembrane helix</keyword>
<accession>A0ABW7YKG4</accession>
<keyword evidence="3" id="KW-1185">Reference proteome</keyword>
<keyword evidence="1" id="KW-0472">Membrane</keyword>
<organism evidence="2 3">
    <name type="scientific">Nonomuraea typhae</name>
    <dbReference type="NCBI Taxonomy" id="2603600"/>
    <lineage>
        <taxon>Bacteria</taxon>
        <taxon>Bacillati</taxon>
        <taxon>Actinomycetota</taxon>
        <taxon>Actinomycetes</taxon>
        <taxon>Streptosporangiales</taxon>
        <taxon>Streptosporangiaceae</taxon>
        <taxon>Nonomuraea</taxon>
    </lineage>
</organism>
<feature type="transmembrane region" description="Helical" evidence="1">
    <location>
        <begin position="42"/>
        <end position="62"/>
    </location>
</feature>
<evidence type="ECO:0000313" key="2">
    <source>
        <dbReference type="EMBL" id="MFI6496333.1"/>
    </source>
</evidence>
<dbReference type="Proteomes" id="UP001612741">
    <property type="component" value="Unassembled WGS sequence"/>
</dbReference>
<dbReference type="EMBL" id="JBITGY010000001">
    <property type="protein sequence ID" value="MFI6496333.1"/>
    <property type="molecule type" value="Genomic_DNA"/>
</dbReference>
<evidence type="ECO:0000256" key="1">
    <source>
        <dbReference type="SAM" id="Phobius"/>
    </source>
</evidence>
<name>A0ABW7YKG4_9ACTN</name>
<reference evidence="2 3" key="1">
    <citation type="submission" date="2024-10" db="EMBL/GenBank/DDBJ databases">
        <title>The Natural Products Discovery Center: Release of the First 8490 Sequenced Strains for Exploring Actinobacteria Biosynthetic Diversity.</title>
        <authorList>
            <person name="Kalkreuter E."/>
            <person name="Kautsar S.A."/>
            <person name="Yang D."/>
            <person name="Bader C.D."/>
            <person name="Teijaro C.N."/>
            <person name="Fluegel L."/>
            <person name="Davis C.M."/>
            <person name="Simpson J.R."/>
            <person name="Lauterbach L."/>
            <person name="Steele A.D."/>
            <person name="Gui C."/>
            <person name="Meng S."/>
            <person name="Li G."/>
            <person name="Viehrig K."/>
            <person name="Ye F."/>
            <person name="Su P."/>
            <person name="Kiefer A.F."/>
            <person name="Nichols A."/>
            <person name="Cepeda A.J."/>
            <person name="Yan W."/>
            <person name="Fan B."/>
            <person name="Jiang Y."/>
            <person name="Adhikari A."/>
            <person name="Zheng C.-J."/>
            <person name="Schuster L."/>
            <person name="Cowan T.M."/>
            <person name="Smanski M.J."/>
            <person name="Chevrette M.G."/>
            <person name="De Carvalho L.P.S."/>
            <person name="Shen B."/>
        </authorList>
    </citation>
    <scope>NUCLEOTIDE SEQUENCE [LARGE SCALE GENOMIC DNA]</scope>
    <source>
        <strain evidence="2 3">NPDC050545</strain>
    </source>
</reference>
<dbReference type="RefSeq" id="WP_397078391.1">
    <property type="nucleotide sequence ID" value="NZ_JBITGY010000001.1"/>
</dbReference>
<keyword evidence="1" id="KW-0812">Transmembrane</keyword>
<comment type="caution">
    <text evidence="2">The sequence shown here is derived from an EMBL/GenBank/DDBJ whole genome shotgun (WGS) entry which is preliminary data.</text>
</comment>
<protein>
    <submittedName>
        <fullName evidence="2">Uncharacterized protein</fullName>
    </submittedName>
</protein>
<evidence type="ECO:0000313" key="3">
    <source>
        <dbReference type="Proteomes" id="UP001612741"/>
    </source>
</evidence>